<dbReference type="SMART" id="SM00895">
    <property type="entry name" value="FCD"/>
    <property type="match status" value="1"/>
</dbReference>
<name>A0A1Y2JWV3_BRAJP</name>
<dbReference type="SMART" id="SM00345">
    <property type="entry name" value="HTH_GNTR"/>
    <property type="match status" value="1"/>
</dbReference>
<gene>
    <name evidence="5" type="ORF">BSZ19_06280</name>
</gene>
<dbReference type="SUPFAM" id="SSF48008">
    <property type="entry name" value="GntR ligand-binding domain-like"/>
    <property type="match status" value="1"/>
</dbReference>
<evidence type="ECO:0000313" key="5">
    <source>
        <dbReference type="EMBL" id="OSJ36015.1"/>
    </source>
</evidence>
<sequence length="214" mass="23732">MMTDENTTIAVRIAESIGERIISGALQPDAPLRQDHVAREFNSSHVPVREAFRQLEARHLVVAERRRGVRVAPLDTNSVKEIAEMRAALEVVALRNAASKLTSAHLARIELSLIEADNAQTIQEFETANRAFHHALVAPCAMPRLLASLDGLQLANSRSVFATARSAGWQPRSNQDHRLILRALRARNVDQACNLLARHIQTIERLALPAPDQE</sequence>
<keyword evidence="3" id="KW-0804">Transcription</keyword>
<dbReference type="Pfam" id="PF07729">
    <property type="entry name" value="FCD"/>
    <property type="match status" value="1"/>
</dbReference>
<comment type="caution">
    <text evidence="5">The sequence shown here is derived from an EMBL/GenBank/DDBJ whole genome shotgun (WGS) entry which is preliminary data.</text>
</comment>
<dbReference type="PROSITE" id="PS50949">
    <property type="entry name" value="HTH_GNTR"/>
    <property type="match status" value="1"/>
</dbReference>
<dbReference type="InterPro" id="IPR036388">
    <property type="entry name" value="WH-like_DNA-bd_sf"/>
</dbReference>
<dbReference type="AlphaFoldDB" id="A0A1Y2JWV3"/>
<dbReference type="SUPFAM" id="SSF46785">
    <property type="entry name" value="Winged helix' DNA-binding domain"/>
    <property type="match status" value="1"/>
</dbReference>
<dbReference type="InterPro" id="IPR036390">
    <property type="entry name" value="WH_DNA-bd_sf"/>
</dbReference>
<keyword evidence="1" id="KW-0805">Transcription regulation</keyword>
<dbReference type="PANTHER" id="PTHR43537">
    <property type="entry name" value="TRANSCRIPTIONAL REGULATOR, GNTR FAMILY"/>
    <property type="match status" value="1"/>
</dbReference>
<keyword evidence="2" id="KW-0238">DNA-binding</keyword>
<dbReference type="RefSeq" id="WP_085398923.1">
    <property type="nucleotide sequence ID" value="NZ_NAFL01000207.1"/>
</dbReference>
<proteinExistence type="predicted"/>
<evidence type="ECO:0000259" key="4">
    <source>
        <dbReference type="PROSITE" id="PS50949"/>
    </source>
</evidence>
<evidence type="ECO:0000313" key="6">
    <source>
        <dbReference type="Proteomes" id="UP000193335"/>
    </source>
</evidence>
<dbReference type="InterPro" id="IPR000524">
    <property type="entry name" value="Tscrpt_reg_HTH_GntR"/>
</dbReference>
<dbReference type="InterPro" id="IPR008920">
    <property type="entry name" value="TF_FadR/GntR_C"/>
</dbReference>
<evidence type="ECO:0000256" key="3">
    <source>
        <dbReference type="ARBA" id="ARBA00023163"/>
    </source>
</evidence>
<dbReference type="CDD" id="cd07377">
    <property type="entry name" value="WHTH_GntR"/>
    <property type="match status" value="1"/>
</dbReference>
<reference evidence="5 6" key="1">
    <citation type="submission" date="2017-03" db="EMBL/GenBank/DDBJ databases">
        <title>Whole genome sequences of fourteen strains of Bradyrhizobium canariense and one strain of Bradyrhizobium japonicum isolated from Lupinus (Papilionoideae: Genisteae) species in Algeria.</title>
        <authorList>
            <person name="Crovadore J."/>
            <person name="Chekireb D."/>
            <person name="Brachmann A."/>
            <person name="Chablais R."/>
            <person name="Cochard B."/>
            <person name="Lefort F."/>
        </authorList>
    </citation>
    <scope>NUCLEOTIDE SEQUENCE [LARGE SCALE GENOMIC DNA]</scope>
    <source>
        <strain evidence="5 6">UBMA197</strain>
    </source>
</reference>
<dbReference type="GO" id="GO:0003700">
    <property type="term" value="F:DNA-binding transcription factor activity"/>
    <property type="evidence" value="ECO:0007669"/>
    <property type="project" value="InterPro"/>
</dbReference>
<dbReference type="Pfam" id="PF00392">
    <property type="entry name" value="GntR"/>
    <property type="match status" value="1"/>
</dbReference>
<organism evidence="5 6">
    <name type="scientific">Bradyrhizobium japonicum</name>
    <dbReference type="NCBI Taxonomy" id="375"/>
    <lineage>
        <taxon>Bacteria</taxon>
        <taxon>Pseudomonadati</taxon>
        <taxon>Pseudomonadota</taxon>
        <taxon>Alphaproteobacteria</taxon>
        <taxon>Hyphomicrobiales</taxon>
        <taxon>Nitrobacteraceae</taxon>
        <taxon>Bradyrhizobium</taxon>
    </lineage>
</organism>
<evidence type="ECO:0000256" key="1">
    <source>
        <dbReference type="ARBA" id="ARBA00023015"/>
    </source>
</evidence>
<accession>A0A1Y2JWV3</accession>
<dbReference type="GO" id="GO:0003677">
    <property type="term" value="F:DNA binding"/>
    <property type="evidence" value="ECO:0007669"/>
    <property type="project" value="UniProtKB-KW"/>
</dbReference>
<dbReference type="EMBL" id="NAFL01000207">
    <property type="protein sequence ID" value="OSJ36015.1"/>
    <property type="molecule type" value="Genomic_DNA"/>
</dbReference>
<dbReference type="Proteomes" id="UP000193335">
    <property type="component" value="Unassembled WGS sequence"/>
</dbReference>
<evidence type="ECO:0000256" key="2">
    <source>
        <dbReference type="ARBA" id="ARBA00023125"/>
    </source>
</evidence>
<protein>
    <submittedName>
        <fullName evidence="5">Transcriptional regulator</fullName>
    </submittedName>
</protein>
<dbReference type="Gene3D" id="1.10.10.10">
    <property type="entry name" value="Winged helix-like DNA-binding domain superfamily/Winged helix DNA-binding domain"/>
    <property type="match status" value="1"/>
</dbReference>
<feature type="domain" description="HTH gntR-type" evidence="4">
    <location>
        <begin position="7"/>
        <end position="74"/>
    </location>
</feature>
<dbReference type="PANTHER" id="PTHR43537:SF49">
    <property type="entry name" value="TRANSCRIPTIONAL REGULATORY PROTEIN"/>
    <property type="match status" value="1"/>
</dbReference>
<dbReference type="Gene3D" id="1.20.120.530">
    <property type="entry name" value="GntR ligand-binding domain-like"/>
    <property type="match status" value="1"/>
</dbReference>
<dbReference type="InterPro" id="IPR011711">
    <property type="entry name" value="GntR_C"/>
</dbReference>